<accession>A0A0F9TJU8</accession>
<proteinExistence type="predicted"/>
<protein>
    <submittedName>
        <fullName evidence="1">Uncharacterized protein</fullName>
    </submittedName>
</protein>
<name>A0A0F9TJU8_9ZZZZ</name>
<dbReference type="EMBL" id="LAZR01000314">
    <property type="protein sequence ID" value="KKN75202.1"/>
    <property type="molecule type" value="Genomic_DNA"/>
</dbReference>
<dbReference type="AlphaFoldDB" id="A0A0F9TJU8"/>
<organism evidence="1">
    <name type="scientific">marine sediment metagenome</name>
    <dbReference type="NCBI Taxonomy" id="412755"/>
    <lineage>
        <taxon>unclassified sequences</taxon>
        <taxon>metagenomes</taxon>
        <taxon>ecological metagenomes</taxon>
    </lineage>
</organism>
<evidence type="ECO:0000313" key="1">
    <source>
        <dbReference type="EMBL" id="KKN75202.1"/>
    </source>
</evidence>
<reference evidence="1" key="1">
    <citation type="journal article" date="2015" name="Nature">
        <title>Complex archaea that bridge the gap between prokaryotes and eukaryotes.</title>
        <authorList>
            <person name="Spang A."/>
            <person name="Saw J.H."/>
            <person name="Jorgensen S.L."/>
            <person name="Zaremba-Niedzwiedzka K."/>
            <person name="Martijn J."/>
            <person name="Lind A.E."/>
            <person name="van Eijk R."/>
            <person name="Schleper C."/>
            <person name="Guy L."/>
            <person name="Ettema T.J."/>
        </authorList>
    </citation>
    <scope>NUCLEOTIDE SEQUENCE</scope>
</reference>
<comment type="caution">
    <text evidence="1">The sequence shown here is derived from an EMBL/GenBank/DDBJ whole genome shotgun (WGS) entry which is preliminary data.</text>
</comment>
<sequence>MTTPVDYVTSDGKQRSFDVLFRNRDFLFDVSRGKVKGAVPIHIIGNNDDTSTSLEDMWEGTTSGIYVFPAAGGIQMEVVSGSIDDASAGSGVQKVMIHYLDDEYKQKDEIVTLNGQNPVNTVATNILRVQNMHSLTVGSGGVAAGAITLESTDSTVEYTRIRAGINTSLTGVWTVPKGLTFYITKWATGAISTGANRTSEFFLRATSSFHGLLLPGVFNVKDISHLQVGTMPLPLDIPIQVPAKADVKVSVVSSAAMDTACRIDGWCEENG</sequence>
<gene>
    <name evidence="1" type="ORF">LCGC14_0383610</name>
</gene>